<dbReference type="InterPro" id="IPR001173">
    <property type="entry name" value="Glyco_trans_2-like"/>
</dbReference>
<feature type="domain" description="Glycosyltransferase 2-like" evidence="4">
    <location>
        <begin position="10"/>
        <end position="153"/>
    </location>
</feature>
<dbReference type="InterPro" id="IPR050834">
    <property type="entry name" value="Glycosyltransf_2"/>
</dbReference>
<dbReference type="PANTHER" id="PTHR43685">
    <property type="entry name" value="GLYCOSYLTRANSFERASE"/>
    <property type="match status" value="1"/>
</dbReference>
<evidence type="ECO:0000313" key="6">
    <source>
        <dbReference type="Proteomes" id="UP000295668"/>
    </source>
</evidence>
<dbReference type="SUPFAM" id="SSF53448">
    <property type="entry name" value="Nucleotide-diphospho-sugar transferases"/>
    <property type="match status" value="1"/>
</dbReference>
<evidence type="ECO:0000313" key="5">
    <source>
        <dbReference type="EMBL" id="TDG37146.1"/>
    </source>
</evidence>
<organism evidence="5 6">
    <name type="scientific">Pedobacter changchengzhani</name>
    <dbReference type="NCBI Taxonomy" id="2529274"/>
    <lineage>
        <taxon>Bacteria</taxon>
        <taxon>Pseudomonadati</taxon>
        <taxon>Bacteroidota</taxon>
        <taxon>Sphingobacteriia</taxon>
        <taxon>Sphingobacteriales</taxon>
        <taxon>Sphingobacteriaceae</taxon>
        <taxon>Pedobacter</taxon>
    </lineage>
</organism>
<dbReference type="InterPro" id="IPR029044">
    <property type="entry name" value="Nucleotide-diphossugar_trans"/>
</dbReference>
<protein>
    <submittedName>
        <fullName evidence="5">Glycosyltransferase family 2 protein</fullName>
    </submittedName>
</protein>
<comment type="similarity">
    <text evidence="1">Belongs to the glycosyltransferase 2 family.</text>
</comment>
<dbReference type="AlphaFoldDB" id="A0A4R5MNJ5"/>
<dbReference type="CDD" id="cd00761">
    <property type="entry name" value="Glyco_tranf_GTA_type"/>
    <property type="match status" value="1"/>
</dbReference>
<keyword evidence="2" id="KW-0328">Glycosyltransferase</keyword>
<dbReference type="Pfam" id="PF00535">
    <property type="entry name" value="Glycos_transf_2"/>
    <property type="match status" value="1"/>
</dbReference>
<proteinExistence type="inferred from homology"/>
<name>A0A4R5MNJ5_9SPHI</name>
<evidence type="ECO:0000259" key="4">
    <source>
        <dbReference type="Pfam" id="PF00535"/>
    </source>
</evidence>
<dbReference type="Proteomes" id="UP000295668">
    <property type="component" value="Unassembled WGS sequence"/>
</dbReference>
<evidence type="ECO:0000256" key="2">
    <source>
        <dbReference type="ARBA" id="ARBA00022676"/>
    </source>
</evidence>
<dbReference type="RefSeq" id="WP_133261238.1">
    <property type="nucleotide sequence ID" value="NZ_SJCY01000002.1"/>
</dbReference>
<sequence length="330" mass="38521">MIKNFSVEVTVLMPVFNSGLYVKEAIASILNQSFTNFEFLIINDGSTDASDEIIRSFTDIRINYIDRKTNSGIVTVLNEGLRLSKGKYIARMDADDIAHPNRLKKQFHFLQSNPTYKLCGSNAIYMDYTGKRSCKLRRPKYNDEIKVFQLFRNAFVHPAIMADTAIIKSFAYQEEYKYAEDYFLFSQIVMQHKSFNLNSAELSYRIHEESISSKKIKEMMQSEIKTMAFLLSFLFKEISEETLEIHHSFLRPQNPTHNIKAIENHLIAIKIANRKKHIYNPHILEKQLQKEWYLSLLKSSEKQRILTFISSKLFSIKNLNIKQLIKLSFG</sequence>
<accession>A0A4R5MNJ5</accession>
<dbReference type="EMBL" id="SJCY01000002">
    <property type="protein sequence ID" value="TDG37146.1"/>
    <property type="molecule type" value="Genomic_DNA"/>
</dbReference>
<evidence type="ECO:0000256" key="3">
    <source>
        <dbReference type="ARBA" id="ARBA00022679"/>
    </source>
</evidence>
<dbReference type="OrthoDB" id="9815829at2"/>
<reference evidence="5 6" key="1">
    <citation type="submission" date="2019-02" db="EMBL/GenBank/DDBJ databases">
        <title>Pedobacter sp. nov., a novel speices isolated from soil of pinguins habitat in Antarcitica.</title>
        <authorList>
            <person name="He R.-H."/>
        </authorList>
    </citation>
    <scope>NUCLEOTIDE SEQUENCE [LARGE SCALE GENOMIC DNA]</scope>
    <source>
        <strain evidence="5 6">E01020</strain>
    </source>
</reference>
<keyword evidence="3 5" id="KW-0808">Transferase</keyword>
<evidence type="ECO:0000256" key="1">
    <source>
        <dbReference type="ARBA" id="ARBA00006739"/>
    </source>
</evidence>
<keyword evidence="6" id="KW-1185">Reference proteome</keyword>
<dbReference type="Gene3D" id="3.90.550.10">
    <property type="entry name" value="Spore Coat Polysaccharide Biosynthesis Protein SpsA, Chain A"/>
    <property type="match status" value="1"/>
</dbReference>
<comment type="caution">
    <text evidence="5">The sequence shown here is derived from an EMBL/GenBank/DDBJ whole genome shotgun (WGS) entry which is preliminary data.</text>
</comment>
<dbReference type="GO" id="GO:0016757">
    <property type="term" value="F:glycosyltransferase activity"/>
    <property type="evidence" value="ECO:0007669"/>
    <property type="project" value="UniProtKB-KW"/>
</dbReference>
<dbReference type="PANTHER" id="PTHR43685:SF5">
    <property type="entry name" value="GLYCOSYLTRANSFERASE EPSE-RELATED"/>
    <property type="match status" value="1"/>
</dbReference>
<gene>
    <name evidence="5" type="ORF">EZJ43_03240</name>
</gene>